<keyword evidence="3" id="KW-1185">Reference proteome</keyword>
<evidence type="ECO:0000313" key="3">
    <source>
        <dbReference type="Proteomes" id="UP000887013"/>
    </source>
</evidence>
<dbReference type="EMBL" id="BMAW01108513">
    <property type="protein sequence ID" value="GFT34427.1"/>
    <property type="molecule type" value="Genomic_DNA"/>
</dbReference>
<protein>
    <submittedName>
        <fullName evidence="2">Uncharacterized protein</fullName>
    </submittedName>
</protein>
<proteinExistence type="predicted"/>
<dbReference type="AlphaFoldDB" id="A0A8X6TQU7"/>
<evidence type="ECO:0000313" key="2">
    <source>
        <dbReference type="EMBL" id="GFT34427.1"/>
    </source>
</evidence>
<organism evidence="2 3">
    <name type="scientific">Nephila pilipes</name>
    <name type="common">Giant wood spider</name>
    <name type="synonym">Nephila maculata</name>
    <dbReference type="NCBI Taxonomy" id="299642"/>
    <lineage>
        <taxon>Eukaryota</taxon>
        <taxon>Metazoa</taxon>
        <taxon>Ecdysozoa</taxon>
        <taxon>Arthropoda</taxon>
        <taxon>Chelicerata</taxon>
        <taxon>Arachnida</taxon>
        <taxon>Araneae</taxon>
        <taxon>Araneomorphae</taxon>
        <taxon>Entelegynae</taxon>
        <taxon>Araneoidea</taxon>
        <taxon>Nephilidae</taxon>
        <taxon>Nephila</taxon>
    </lineage>
</organism>
<evidence type="ECO:0000256" key="1">
    <source>
        <dbReference type="SAM" id="MobiDB-lite"/>
    </source>
</evidence>
<comment type="caution">
    <text evidence="2">The sequence shown here is derived from an EMBL/GenBank/DDBJ whole genome shotgun (WGS) entry which is preliminary data.</text>
</comment>
<feature type="region of interest" description="Disordered" evidence="1">
    <location>
        <begin position="31"/>
        <end position="55"/>
    </location>
</feature>
<dbReference type="Proteomes" id="UP000887013">
    <property type="component" value="Unassembled WGS sequence"/>
</dbReference>
<accession>A0A8X6TQU7</accession>
<gene>
    <name evidence="2" type="ORF">NPIL_177741</name>
</gene>
<sequence length="88" mass="9734">MSFLMFREKKAQDKLGHVPIEKGIFIGRKEPVWNGSRLGTPPRGGSICPGRARERPARVVRMSRARIQTLLVSLPGKGRGLFGRPDPG</sequence>
<name>A0A8X6TQU7_NEPPI</name>
<reference evidence="2" key="1">
    <citation type="submission" date="2020-08" db="EMBL/GenBank/DDBJ databases">
        <title>Multicomponent nature underlies the extraordinary mechanical properties of spider dragline silk.</title>
        <authorList>
            <person name="Kono N."/>
            <person name="Nakamura H."/>
            <person name="Mori M."/>
            <person name="Yoshida Y."/>
            <person name="Ohtoshi R."/>
            <person name="Malay A.D."/>
            <person name="Moran D.A.P."/>
            <person name="Tomita M."/>
            <person name="Numata K."/>
            <person name="Arakawa K."/>
        </authorList>
    </citation>
    <scope>NUCLEOTIDE SEQUENCE</scope>
</reference>